<evidence type="ECO:0000313" key="3">
    <source>
        <dbReference type="Proteomes" id="UP001286313"/>
    </source>
</evidence>
<accession>A0AAE1EIN8</accession>
<dbReference type="AlphaFoldDB" id="A0AAE1EIN8"/>
<evidence type="ECO:0000256" key="1">
    <source>
        <dbReference type="SAM" id="MobiDB-lite"/>
    </source>
</evidence>
<keyword evidence="3" id="KW-1185">Reference proteome</keyword>
<feature type="region of interest" description="Disordered" evidence="1">
    <location>
        <begin position="122"/>
        <end position="161"/>
    </location>
</feature>
<name>A0AAE1EIN8_PETCI</name>
<feature type="region of interest" description="Disordered" evidence="1">
    <location>
        <begin position="173"/>
        <end position="228"/>
    </location>
</feature>
<comment type="caution">
    <text evidence="2">The sequence shown here is derived from an EMBL/GenBank/DDBJ whole genome shotgun (WGS) entry which is preliminary data.</text>
</comment>
<organism evidence="2 3">
    <name type="scientific">Petrolisthes cinctipes</name>
    <name type="common">Flat porcelain crab</name>
    <dbReference type="NCBI Taxonomy" id="88211"/>
    <lineage>
        <taxon>Eukaryota</taxon>
        <taxon>Metazoa</taxon>
        <taxon>Ecdysozoa</taxon>
        <taxon>Arthropoda</taxon>
        <taxon>Crustacea</taxon>
        <taxon>Multicrustacea</taxon>
        <taxon>Malacostraca</taxon>
        <taxon>Eumalacostraca</taxon>
        <taxon>Eucarida</taxon>
        <taxon>Decapoda</taxon>
        <taxon>Pleocyemata</taxon>
        <taxon>Anomura</taxon>
        <taxon>Galatheoidea</taxon>
        <taxon>Porcellanidae</taxon>
        <taxon>Petrolisthes</taxon>
    </lineage>
</organism>
<feature type="compositionally biased region" description="Basic and acidic residues" evidence="1">
    <location>
        <begin position="127"/>
        <end position="150"/>
    </location>
</feature>
<protein>
    <submittedName>
        <fullName evidence="2">Uncharacterized protein</fullName>
    </submittedName>
</protein>
<proteinExistence type="predicted"/>
<sequence length="228" mass="25293">MVGGTSSARTLSSYVLVAWSRFGGSVASRWFCRVPVVLSRPGGSVAFRWFCRVSVVLSRSSRSVNQGAWLTARTTPMKRMTRGRHHEKVNGTTTRMTRRQPHVEDNYYQSTGNQPGCVAGGGMGGRAAEKSWKGRHSQMKEKNKRSKEQEPTAENNDEEDAWLTTSTTPVKRTTKMTTRGRPHEKVNGMTRRMTRRQPHVEDSYYQNTGNKPGCVAGGGIDGPAAEKS</sequence>
<dbReference type="EMBL" id="JAWQEG010008221">
    <property type="protein sequence ID" value="KAK3850736.1"/>
    <property type="molecule type" value="Genomic_DNA"/>
</dbReference>
<gene>
    <name evidence="2" type="ORF">Pcinc_042573</name>
</gene>
<dbReference type="Proteomes" id="UP001286313">
    <property type="component" value="Unassembled WGS sequence"/>
</dbReference>
<evidence type="ECO:0000313" key="2">
    <source>
        <dbReference type="EMBL" id="KAK3850736.1"/>
    </source>
</evidence>
<reference evidence="2" key="1">
    <citation type="submission" date="2023-10" db="EMBL/GenBank/DDBJ databases">
        <title>Genome assemblies of two species of porcelain crab, Petrolisthes cinctipes and Petrolisthes manimaculis (Anomura: Porcellanidae).</title>
        <authorList>
            <person name="Angst P."/>
        </authorList>
    </citation>
    <scope>NUCLEOTIDE SEQUENCE</scope>
    <source>
        <strain evidence="2">PB745_01</strain>
        <tissue evidence="2">Gill</tissue>
    </source>
</reference>